<accession>A0A8H5JY97</accession>
<name>A0A8H5JY97_9HYPO</name>
<dbReference type="AlphaFoldDB" id="A0A8H5JY97"/>
<organism evidence="1 2">
    <name type="scientific">Fusarium napiforme</name>
    <dbReference type="NCBI Taxonomy" id="42672"/>
    <lineage>
        <taxon>Eukaryota</taxon>
        <taxon>Fungi</taxon>
        <taxon>Dikarya</taxon>
        <taxon>Ascomycota</taxon>
        <taxon>Pezizomycotina</taxon>
        <taxon>Sordariomycetes</taxon>
        <taxon>Hypocreomycetidae</taxon>
        <taxon>Hypocreales</taxon>
        <taxon>Nectriaceae</taxon>
        <taxon>Fusarium</taxon>
        <taxon>Fusarium fujikuroi species complex</taxon>
    </lineage>
</organism>
<keyword evidence="2" id="KW-1185">Reference proteome</keyword>
<comment type="caution">
    <text evidence="1">The sequence shown here is derived from an EMBL/GenBank/DDBJ whole genome shotgun (WGS) entry which is preliminary data.</text>
</comment>
<evidence type="ECO:0000313" key="1">
    <source>
        <dbReference type="EMBL" id="KAF5564135.1"/>
    </source>
</evidence>
<protein>
    <submittedName>
        <fullName evidence="1">Uncharacterized protein</fullName>
    </submittedName>
</protein>
<sequence>MSSVVPHQGSAVGYAALPAEEARLRRSRVAVEARQEAPELSQNRVATYSHDNVFARIQSHGASNGHVDGGQLRDHSIANLEADMARYQPTQSIVTVPSNSNSAGIGAQFEGLFKETFKAASLRMQAGRSDSVDQKPPGG</sequence>
<dbReference type="Proteomes" id="UP000574317">
    <property type="component" value="Unassembled WGS sequence"/>
</dbReference>
<dbReference type="EMBL" id="JAAOAO010000078">
    <property type="protein sequence ID" value="KAF5564135.1"/>
    <property type="molecule type" value="Genomic_DNA"/>
</dbReference>
<reference evidence="1 2" key="1">
    <citation type="submission" date="2020-05" db="EMBL/GenBank/DDBJ databases">
        <title>Identification and distribution of gene clusters putatively required for synthesis of sphingolipid metabolism inhibitors in phylogenetically diverse species of the filamentous fungus Fusarium.</title>
        <authorList>
            <person name="Kim H.-S."/>
            <person name="Busman M."/>
            <person name="Brown D.W."/>
            <person name="Divon H."/>
            <person name="Uhlig S."/>
            <person name="Proctor R.H."/>
        </authorList>
    </citation>
    <scope>NUCLEOTIDE SEQUENCE [LARGE SCALE GENOMIC DNA]</scope>
    <source>
        <strain evidence="1 2">NRRL 25196</strain>
    </source>
</reference>
<gene>
    <name evidence="1" type="ORF">FNAPI_2284</name>
</gene>
<proteinExistence type="predicted"/>
<evidence type="ECO:0000313" key="2">
    <source>
        <dbReference type="Proteomes" id="UP000574317"/>
    </source>
</evidence>